<reference evidence="2 3" key="1">
    <citation type="submission" date="2016-10" db="EMBL/GenBank/DDBJ databases">
        <title>Draft genome sequence of Coniochaeta ligniaria NRRL30616, a lignocellulolytic fungus for bioabatement of inhibitors in plant biomass hydrolysates.</title>
        <authorList>
            <consortium name="DOE Joint Genome Institute"/>
            <person name="Jimenez D.J."/>
            <person name="Hector R.E."/>
            <person name="Riley R."/>
            <person name="Sun H."/>
            <person name="Grigoriev I.V."/>
            <person name="Van Elsas J.D."/>
            <person name="Nichols N.N."/>
        </authorList>
    </citation>
    <scope>NUCLEOTIDE SEQUENCE [LARGE SCALE GENOMIC DNA]</scope>
    <source>
        <strain evidence="2 3">NRRL 30616</strain>
    </source>
</reference>
<feature type="compositionally biased region" description="Low complexity" evidence="1">
    <location>
        <begin position="105"/>
        <end position="116"/>
    </location>
</feature>
<sequence>MSVTTSQPSTNSQAEPAPVTSDIAASQPPPAVTPAPVGDTGRPPAAFGVSAGPGPTKPGPPAPPPVPAPPSHGPAPAPSTPSQLPPAVHPPRHTVPPPTTFNQIAPQPQYYGQQSYPAPPAPPPPPSHWQQYPNLPPAQISYQRQPVQQQQGYQSQSSRPLIIDPPRKRSSMGLAVAMPPVHSVSPGFPSPTKDYPAAYPKFSDDLSRNTLAIKQSVPEAVRQAIRDNWEKCLLGSEFHQAFVVSTAIPCCRVAPVLVSLAYV</sequence>
<dbReference type="InParanoid" id="A0A1J7IWL3"/>
<evidence type="ECO:0000256" key="1">
    <source>
        <dbReference type="SAM" id="MobiDB-lite"/>
    </source>
</evidence>
<proteinExistence type="predicted"/>
<name>A0A1J7IWL3_9PEZI</name>
<dbReference type="AlphaFoldDB" id="A0A1J7IWL3"/>
<dbReference type="OrthoDB" id="5243800at2759"/>
<gene>
    <name evidence="2" type="ORF">CONLIGDRAFT_236520</name>
</gene>
<dbReference type="EMBL" id="KV875095">
    <property type="protein sequence ID" value="OIW31709.1"/>
    <property type="molecule type" value="Genomic_DNA"/>
</dbReference>
<evidence type="ECO:0000313" key="2">
    <source>
        <dbReference type="EMBL" id="OIW31709.1"/>
    </source>
</evidence>
<feature type="compositionally biased region" description="Polar residues" evidence="1">
    <location>
        <begin position="1"/>
        <end position="14"/>
    </location>
</feature>
<organism evidence="2 3">
    <name type="scientific">Coniochaeta ligniaria NRRL 30616</name>
    <dbReference type="NCBI Taxonomy" id="1408157"/>
    <lineage>
        <taxon>Eukaryota</taxon>
        <taxon>Fungi</taxon>
        <taxon>Dikarya</taxon>
        <taxon>Ascomycota</taxon>
        <taxon>Pezizomycotina</taxon>
        <taxon>Sordariomycetes</taxon>
        <taxon>Sordariomycetidae</taxon>
        <taxon>Coniochaetales</taxon>
        <taxon>Coniochaetaceae</taxon>
        <taxon>Coniochaeta</taxon>
    </lineage>
</organism>
<accession>A0A1J7IWL3</accession>
<dbReference type="PRINTS" id="PR01217">
    <property type="entry name" value="PRICHEXTENSN"/>
</dbReference>
<evidence type="ECO:0000313" key="3">
    <source>
        <dbReference type="Proteomes" id="UP000182658"/>
    </source>
</evidence>
<protein>
    <submittedName>
        <fullName evidence="2">Uncharacterized protein</fullName>
    </submittedName>
</protein>
<dbReference type="STRING" id="1408157.A0A1J7IWL3"/>
<feature type="compositionally biased region" description="Pro residues" evidence="1">
    <location>
        <begin position="55"/>
        <end position="99"/>
    </location>
</feature>
<feature type="compositionally biased region" description="Pro residues" evidence="1">
    <location>
        <begin position="117"/>
        <end position="127"/>
    </location>
</feature>
<feature type="region of interest" description="Disordered" evidence="1">
    <location>
        <begin position="1"/>
        <end position="167"/>
    </location>
</feature>
<feature type="compositionally biased region" description="Low complexity" evidence="1">
    <location>
        <begin position="128"/>
        <end position="160"/>
    </location>
</feature>
<keyword evidence="3" id="KW-1185">Reference proteome</keyword>
<dbReference type="Proteomes" id="UP000182658">
    <property type="component" value="Unassembled WGS sequence"/>
</dbReference>